<keyword evidence="3" id="KW-1185">Reference proteome</keyword>
<dbReference type="AlphaFoldDB" id="A0A8K0L4D2"/>
<reference evidence="2" key="1">
    <citation type="submission" date="2021-07" db="EMBL/GenBank/DDBJ databases">
        <title>Elsinoe batatas strain:CRI-CJ2 Genome sequencing and assembly.</title>
        <authorList>
            <person name="Huang L."/>
        </authorList>
    </citation>
    <scope>NUCLEOTIDE SEQUENCE</scope>
    <source>
        <strain evidence="2">CRI-CJ2</strain>
    </source>
</reference>
<evidence type="ECO:0000313" key="3">
    <source>
        <dbReference type="Proteomes" id="UP000809789"/>
    </source>
</evidence>
<gene>
    <name evidence="2" type="ORF">KVT40_002792</name>
</gene>
<dbReference type="Proteomes" id="UP000809789">
    <property type="component" value="Unassembled WGS sequence"/>
</dbReference>
<evidence type="ECO:0000313" key="2">
    <source>
        <dbReference type="EMBL" id="KAG8628927.1"/>
    </source>
</evidence>
<protein>
    <submittedName>
        <fullName evidence="2">Uncharacterized protein</fullName>
    </submittedName>
</protein>
<proteinExistence type="predicted"/>
<evidence type="ECO:0000256" key="1">
    <source>
        <dbReference type="SAM" id="MobiDB-lite"/>
    </source>
</evidence>
<name>A0A8K0L4D2_9PEZI</name>
<accession>A0A8K0L4D2</accession>
<feature type="region of interest" description="Disordered" evidence="1">
    <location>
        <begin position="1"/>
        <end position="20"/>
    </location>
</feature>
<dbReference type="EMBL" id="JAESVG020000003">
    <property type="protein sequence ID" value="KAG8628927.1"/>
    <property type="molecule type" value="Genomic_DNA"/>
</dbReference>
<sequence length="135" mass="14442">MLCPEASSRESQNYQKSRPILIQSASHQSTGYRSLTTRSTVPTYPMTALVTLRICISSLPAFTTSPAPRQLAQPTADSLAELLRGCHMVPNASAIPDLIHDRGGPSSTALAEAIDLRVAAAKDNGVLDAHRALYL</sequence>
<organism evidence="2 3">
    <name type="scientific">Elsinoe batatas</name>
    <dbReference type="NCBI Taxonomy" id="2601811"/>
    <lineage>
        <taxon>Eukaryota</taxon>
        <taxon>Fungi</taxon>
        <taxon>Dikarya</taxon>
        <taxon>Ascomycota</taxon>
        <taxon>Pezizomycotina</taxon>
        <taxon>Dothideomycetes</taxon>
        <taxon>Dothideomycetidae</taxon>
        <taxon>Myriangiales</taxon>
        <taxon>Elsinoaceae</taxon>
        <taxon>Elsinoe</taxon>
    </lineage>
</organism>
<comment type="caution">
    <text evidence="2">The sequence shown here is derived from an EMBL/GenBank/DDBJ whole genome shotgun (WGS) entry which is preliminary data.</text>
</comment>